<accession>A0A8H4BCI8</accession>
<dbReference type="AlphaFoldDB" id="A0A8H4BCI8"/>
<sequence>MATAIEEELILDWTTAIEALDLISIQEIFDIQPELLWTPLQPLAHLENDFSHFIHKLEDFKLLGTSIRPVYALHHILFDYGLEGDEWAPERIELVDFILKVCCLTC</sequence>
<dbReference type="EMBL" id="JAAECE010000006">
    <property type="protein sequence ID" value="KAF1799521.1"/>
    <property type="molecule type" value="Genomic_DNA"/>
</dbReference>
<comment type="caution">
    <text evidence="1">The sequence shown here is derived from an EMBL/GenBank/DDBJ whole genome shotgun (WGS) entry which is preliminary data.</text>
</comment>
<gene>
    <name evidence="1" type="ORF">FB192DRAFT_1387161</name>
</gene>
<proteinExistence type="predicted"/>
<organism evidence="1 2">
    <name type="scientific">Mucor circinelloides f. lusitanicus</name>
    <name type="common">Mucor racemosus var. lusitanicus</name>
    <dbReference type="NCBI Taxonomy" id="29924"/>
    <lineage>
        <taxon>Eukaryota</taxon>
        <taxon>Fungi</taxon>
        <taxon>Fungi incertae sedis</taxon>
        <taxon>Mucoromycota</taxon>
        <taxon>Mucoromycotina</taxon>
        <taxon>Mucoromycetes</taxon>
        <taxon>Mucorales</taxon>
        <taxon>Mucorineae</taxon>
        <taxon>Mucoraceae</taxon>
        <taxon>Mucor</taxon>
    </lineage>
</organism>
<evidence type="ECO:0000313" key="1">
    <source>
        <dbReference type="EMBL" id="KAF1799521.1"/>
    </source>
</evidence>
<evidence type="ECO:0000313" key="2">
    <source>
        <dbReference type="Proteomes" id="UP000469890"/>
    </source>
</evidence>
<protein>
    <submittedName>
        <fullName evidence="1">Uncharacterized protein</fullName>
    </submittedName>
</protein>
<reference evidence="1 2" key="1">
    <citation type="submission" date="2019-09" db="EMBL/GenBank/DDBJ databases">
        <authorList>
            <consortium name="DOE Joint Genome Institute"/>
            <person name="Mondo S.J."/>
            <person name="Navarro-Mendoza M.I."/>
            <person name="Perez-Arques C."/>
            <person name="Panchal S."/>
            <person name="Nicolas F.E."/>
            <person name="Ganguly P."/>
            <person name="Pangilinan J."/>
            <person name="Grigoriev I."/>
            <person name="Heitman J."/>
            <person name="Sanya K."/>
            <person name="Garre V."/>
        </authorList>
    </citation>
    <scope>NUCLEOTIDE SEQUENCE [LARGE SCALE GENOMIC DNA]</scope>
    <source>
        <strain evidence="1 2">MU402</strain>
    </source>
</reference>
<dbReference type="Proteomes" id="UP000469890">
    <property type="component" value="Unassembled WGS sequence"/>
</dbReference>
<name>A0A8H4BCI8_MUCCL</name>